<dbReference type="EMBL" id="QGUI01000110">
    <property type="protein sequence ID" value="PZN00077.1"/>
    <property type="molecule type" value="Genomic_DNA"/>
</dbReference>
<gene>
    <name evidence="1" type="ORF">DIU77_04365</name>
</gene>
<proteinExistence type="predicted"/>
<sequence>MTDNTLTVQTWDEHIVSGSKGTPRVAHAHATYEYAGLIEGASIADALLYYAETGDDGDSTSFALERIEGTVEGRKGSFIVRHEYRISAATHHVSSTFTVVPGSATGELTGMTGSGTTSGSSQTMNYTFEPVFG</sequence>
<dbReference type="SUPFAM" id="SSF159238">
    <property type="entry name" value="SO1590-like"/>
    <property type="match status" value="1"/>
</dbReference>
<name>A0A2W4LWN6_9PSEU</name>
<reference evidence="1" key="1">
    <citation type="submission" date="2018-05" db="EMBL/GenBank/DDBJ databases">
        <authorList>
            <person name="Lanie J.A."/>
            <person name="Ng W.-L."/>
            <person name="Kazmierczak K.M."/>
            <person name="Andrzejewski T.M."/>
            <person name="Davidsen T.M."/>
            <person name="Wayne K.J."/>
            <person name="Tettelin H."/>
            <person name="Glass J.I."/>
            <person name="Rusch D."/>
            <person name="Podicherti R."/>
            <person name="Tsui H.-C.T."/>
            <person name="Winkler M.E."/>
        </authorList>
    </citation>
    <scope>NUCLEOTIDE SEQUENCE</scope>
    <source>
        <strain evidence="1">ZC4RG45</strain>
    </source>
</reference>
<dbReference type="InterPro" id="IPR023159">
    <property type="entry name" value="SO1590-like_sf"/>
</dbReference>
<dbReference type="AlphaFoldDB" id="A0A2W4LWN6"/>
<dbReference type="InterPro" id="IPR021607">
    <property type="entry name" value="DUF3224"/>
</dbReference>
<evidence type="ECO:0000313" key="1">
    <source>
        <dbReference type="EMBL" id="PZN00077.1"/>
    </source>
</evidence>
<dbReference type="Pfam" id="PF11528">
    <property type="entry name" value="DUF3224"/>
    <property type="match status" value="1"/>
</dbReference>
<protein>
    <submittedName>
        <fullName evidence="1">DUF3224 domain-containing protein</fullName>
    </submittedName>
</protein>
<dbReference type="Gene3D" id="2.40.350.10">
    <property type="entry name" value="SO1590-like"/>
    <property type="match status" value="1"/>
</dbReference>
<dbReference type="STRING" id="1111738.GCA_000427905_01751"/>
<organism evidence="1">
    <name type="scientific">Thermocrispum agreste</name>
    <dbReference type="NCBI Taxonomy" id="37925"/>
    <lineage>
        <taxon>Bacteria</taxon>
        <taxon>Bacillati</taxon>
        <taxon>Actinomycetota</taxon>
        <taxon>Actinomycetes</taxon>
        <taxon>Pseudonocardiales</taxon>
        <taxon>Pseudonocardiaceae</taxon>
        <taxon>Thermocrispum</taxon>
    </lineage>
</organism>
<comment type="caution">
    <text evidence="1">The sequence shown here is derived from an EMBL/GenBank/DDBJ whole genome shotgun (WGS) entry which is preliminary data.</text>
</comment>
<accession>A0A2W4LWN6</accession>